<dbReference type="Proteomes" id="UP000008744">
    <property type="component" value="Unassembled WGS sequence"/>
</dbReference>
<organism evidence="3">
    <name type="scientific">Drosophila persimilis</name>
    <name type="common">Fruit fly</name>
    <dbReference type="NCBI Taxonomy" id="7234"/>
    <lineage>
        <taxon>Eukaryota</taxon>
        <taxon>Metazoa</taxon>
        <taxon>Ecdysozoa</taxon>
        <taxon>Arthropoda</taxon>
        <taxon>Hexapoda</taxon>
        <taxon>Insecta</taxon>
        <taxon>Pterygota</taxon>
        <taxon>Neoptera</taxon>
        <taxon>Endopterygota</taxon>
        <taxon>Diptera</taxon>
        <taxon>Brachycera</taxon>
        <taxon>Muscomorpha</taxon>
        <taxon>Ephydroidea</taxon>
        <taxon>Drosophilidae</taxon>
        <taxon>Drosophila</taxon>
        <taxon>Sophophora</taxon>
    </lineage>
</organism>
<gene>
    <name evidence="2" type="primary">Dper\GL17384</name>
    <name evidence="2" type="ORF">Dper_GL17384</name>
</gene>
<proteinExistence type="predicted"/>
<name>B4GGP1_DROPE</name>
<dbReference type="OrthoDB" id="8058746at2759"/>
<reference evidence="2 3" key="1">
    <citation type="journal article" date="2007" name="Nature">
        <title>Evolution of genes and genomes on the Drosophila phylogeny.</title>
        <authorList>
            <consortium name="Drosophila 12 Genomes Consortium"/>
            <person name="Clark A.G."/>
            <person name="Eisen M.B."/>
            <person name="Smith D.R."/>
            <person name="Bergman C.M."/>
            <person name="Oliver B."/>
            <person name="Markow T.A."/>
            <person name="Kaufman T.C."/>
            <person name="Kellis M."/>
            <person name="Gelbart W."/>
            <person name="Iyer V.N."/>
            <person name="Pollard D.A."/>
            <person name="Sackton T.B."/>
            <person name="Larracuente A.M."/>
            <person name="Singh N.D."/>
            <person name="Abad J.P."/>
            <person name="Abt D.N."/>
            <person name="Adryan B."/>
            <person name="Aguade M."/>
            <person name="Akashi H."/>
            <person name="Anderson W.W."/>
            <person name="Aquadro C.F."/>
            <person name="Ardell D.H."/>
            <person name="Arguello R."/>
            <person name="Artieri C.G."/>
            <person name="Barbash D.A."/>
            <person name="Barker D."/>
            <person name="Barsanti P."/>
            <person name="Batterham P."/>
            <person name="Batzoglou S."/>
            <person name="Begun D."/>
            <person name="Bhutkar A."/>
            <person name="Blanco E."/>
            <person name="Bosak S.A."/>
            <person name="Bradley R.K."/>
            <person name="Brand A.D."/>
            <person name="Brent M.R."/>
            <person name="Brooks A.N."/>
            <person name="Brown R.H."/>
            <person name="Butlin R.K."/>
            <person name="Caggese C."/>
            <person name="Calvi B.R."/>
            <person name="Bernardo de Carvalho A."/>
            <person name="Caspi A."/>
            <person name="Castrezana S."/>
            <person name="Celniker S.E."/>
            <person name="Chang J.L."/>
            <person name="Chapple C."/>
            <person name="Chatterji S."/>
            <person name="Chinwalla A."/>
            <person name="Civetta A."/>
            <person name="Clifton S.W."/>
            <person name="Comeron J.M."/>
            <person name="Costello J.C."/>
            <person name="Coyne J.A."/>
            <person name="Daub J."/>
            <person name="David R.G."/>
            <person name="Delcher A.L."/>
            <person name="Delehaunty K."/>
            <person name="Do C.B."/>
            <person name="Ebling H."/>
            <person name="Edwards K."/>
            <person name="Eickbush T."/>
            <person name="Evans J.D."/>
            <person name="Filipski A."/>
            <person name="Findeiss S."/>
            <person name="Freyhult E."/>
            <person name="Fulton L."/>
            <person name="Fulton R."/>
            <person name="Garcia A.C."/>
            <person name="Gardiner A."/>
            <person name="Garfield D.A."/>
            <person name="Garvin B.E."/>
            <person name="Gibson G."/>
            <person name="Gilbert D."/>
            <person name="Gnerre S."/>
            <person name="Godfrey J."/>
            <person name="Good R."/>
            <person name="Gotea V."/>
            <person name="Gravely B."/>
            <person name="Greenberg A.J."/>
            <person name="Griffiths-Jones S."/>
            <person name="Gross S."/>
            <person name="Guigo R."/>
            <person name="Gustafson E.A."/>
            <person name="Haerty W."/>
            <person name="Hahn M.W."/>
            <person name="Halligan D.L."/>
            <person name="Halpern A.L."/>
            <person name="Halter G.M."/>
            <person name="Han M.V."/>
            <person name="Heger A."/>
            <person name="Hillier L."/>
            <person name="Hinrichs A.S."/>
            <person name="Holmes I."/>
            <person name="Hoskins R.A."/>
            <person name="Hubisz M.J."/>
            <person name="Hultmark D."/>
            <person name="Huntley M.A."/>
            <person name="Jaffe D.B."/>
            <person name="Jagadeeshan S."/>
            <person name="Jeck W.R."/>
            <person name="Johnson J."/>
            <person name="Jones C.D."/>
            <person name="Jordan W.C."/>
            <person name="Karpen G.H."/>
            <person name="Kataoka E."/>
            <person name="Keightley P.D."/>
            <person name="Kheradpour P."/>
            <person name="Kirkness E.F."/>
            <person name="Koerich L.B."/>
            <person name="Kristiansen K."/>
            <person name="Kudrna D."/>
            <person name="Kulathinal R.J."/>
            <person name="Kumar S."/>
            <person name="Kwok R."/>
            <person name="Lander E."/>
            <person name="Langley C.H."/>
            <person name="Lapoint R."/>
            <person name="Lazzaro B.P."/>
            <person name="Lee S.J."/>
            <person name="Levesque L."/>
            <person name="Li R."/>
            <person name="Lin C.F."/>
            <person name="Lin M.F."/>
            <person name="Lindblad-Toh K."/>
            <person name="Llopart A."/>
            <person name="Long M."/>
            <person name="Low L."/>
            <person name="Lozovsky E."/>
            <person name="Lu J."/>
            <person name="Luo M."/>
            <person name="Machado C.A."/>
            <person name="Makalowski W."/>
            <person name="Marzo M."/>
            <person name="Matsuda M."/>
            <person name="Matzkin L."/>
            <person name="McAllister B."/>
            <person name="McBride C.S."/>
            <person name="McKernan B."/>
            <person name="McKernan K."/>
            <person name="Mendez-Lago M."/>
            <person name="Minx P."/>
            <person name="Mollenhauer M.U."/>
            <person name="Montooth K."/>
            <person name="Mount S.M."/>
            <person name="Mu X."/>
            <person name="Myers E."/>
            <person name="Negre B."/>
            <person name="Newfeld S."/>
            <person name="Nielsen R."/>
            <person name="Noor M.A."/>
            <person name="O'Grady P."/>
            <person name="Pachter L."/>
            <person name="Papaceit M."/>
            <person name="Parisi M.J."/>
            <person name="Parisi M."/>
            <person name="Parts L."/>
            <person name="Pedersen J.S."/>
            <person name="Pesole G."/>
            <person name="Phillippy A.M."/>
            <person name="Ponting C.P."/>
            <person name="Pop M."/>
            <person name="Porcelli D."/>
            <person name="Powell J.R."/>
            <person name="Prohaska S."/>
            <person name="Pruitt K."/>
            <person name="Puig M."/>
            <person name="Quesneville H."/>
            <person name="Ram K.R."/>
            <person name="Rand D."/>
            <person name="Rasmussen M.D."/>
            <person name="Reed L.K."/>
            <person name="Reenan R."/>
            <person name="Reily A."/>
            <person name="Remington K.A."/>
            <person name="Rieger T.T."/>
            <person name="Ritchie M.G."/>
            <person name="Robin C."/>
            <person name="Rogers Y.H."/>
            <person name="Rohde C."/>
            <person name="Rozas J."/>
            <person name="Rubenfield M.J."/>
            <person name="Ruiz A."/>
            <person name="Russo S."/>
            <person name="Salzberg S.L."/>
            <person name="Sanchez-Gracia A."/>
            <person name="Saranga D.J."/>
            <person name="Sato H."/>
            <person name="Schaeffer S.W."/>
            <person name="Schatz M.C."/>
            <person name="Schlenke T."/>
            <person name="Schwartz R."/>
            <person name="Segarra C."/>
            <person name="Singh R.S."/>
            <person name="Sirot L."/>
            <person name="Sirota M."/>
            <person name="Sisneros N.B."/>
            <person name="Smith C.D."/>
            <person name="Smith T.F."/>
            <person name="Spieth J."/>
            <person name="Stage D.E."/>
            <person name="Stark A."/>
            <person name="Stephan W."/>
            <person name="Strausberg R.L."/>
            <person name="Strempel S."/>
            <person name="Sturgill D."/>
            <person name="Sutton G."/>
            <person name="Sutton G.G."/>
            <person name="Tao W."/>
            <person name="Teichmann S."/>
            <person name="Tobari Y.N."/>
            <person name="Tomimura Y."/>
            <person name="Tsolas J.M."/>
            <person name="Valente V.L."/>
            <person name="Venter E."/>
            <person name="Venter J.C."/>
            <person name="Vicario S."/>
            <person name="Vieira F.G."/>
            <person name="Vilella A.J."/>
            <person name="Villasante A."/>
            <person name="Walenz B."/>
            <person name="Wang J."/>
            <person name="Wasserman M."/>
            <person name="Watts T."/>
            <person name="Wilson D."/>
            <person name="Wilson R.K."/>
            <person name="Wing R.A."/>
            <person name="Wolfner M.F."/>
            <person name="Wong A."/>
            <person name="Wong G.K."/>
            <person name="Wu C.I."/>
            <person name="Wu G."/>
            <person name="Yamamoto D."/>
            <person name="Yang H.P."/>
            <person name="Yang S.P."/>
            <person name="Yorke J.A."/>
            <person name="Yoshida K."/>
            <person name="Zdobnov E."/>
            <person name="Zhang P."/>
            <person name="Zhang Y."/>
            <person name="Zimin A.V."/>
            <person name="Baldwin J."/>
            <person name="Abdouelleil A."/>
            <person name="Abdulkadir J."/>
            <person name="Abebe A."/>
            <person name="Abera B."/>
            <person name="Abreu J."/>
            <person name="Acer S.C."/>
            <person name="Aftuck L."/>
            <person name="Alexander A."/>
            <person name="An P."/>
            <person name="Anderson E."/>
            <person name="Anderson S."/>
            <person name="Arachi H."/>
            <person name="Azer M."/>
            <person name="Bachantsang P."/>
            <person name="Barry A."/>
            <person name="Bayul T."/>
            <person name="Berlin A."/>
            <person name="Bessette D."/>
            <person name="Bloom T."/>
            <person name="Blye J."/>
            <person name="Boguslavskiy L."/>
            <person name="Bonnet C."/>
            <person name="Boukhgalter B."/>
            <person name="Bourzgui I."/>
            <person name="Brown A."/>
            <person name="Cahill P."/>
            <person name="Channer S."/>
            <person name="Cheshatsang Y."/>
            <person name="Chuda L."/>
            <person name="Citroen M."/>
            <person name="Collymore A."/>
            <person name="Cooke P."/>
            <person name="Costello M."/>
            <person name="D'Aco K."/>
            <person name="Daza R."/>
            <person name="De Haan G."/>
            <person name="DeGray S."/>
            <person name="DeMaso C."/>
            <person name="Dhargay N."/>
            <person name="Dooley K."/>
            <person name="Dooley E."/>
            <person name="Doricent M."/>
            <person name="Dorje P."/>
            <person name="Dorjee K."/>
            <person name="Dupes A."/>
            <person name="Elong R."/>
            <person name="Falk J."/>
            <person name="Farina A."/>
            <person name="Faro S."/>
            <person name="Ferguson D."/>
            <person name="Fisher S."/>
            <person name="Foley C.D."/>
            <person name="Franke A."/>
            <person name="Friedrich D."/>
            <person name="Gadbois L."/>
            <person name="Gearin G."/>
            <person name="Gearin C.R."/>
            <person name="Giannoukos G."/>
            <person name="Goode T."/>
            <person name="Graham J."/>
            <person name="Grandbois E."/>
            <person name="Grewal S."/>
            <person name="Gyaltsen K."/>
            <person name="Hafez N."/>
            <person name="Hagos B."/>
            <person name="Hall J."/>
            <person name="Henson C."/>
            <person name="Hollinger A."/>
            <person name="Honan T."/>
            <person name="Huard M.D."/>
            <person name="Hughes L."/>
            <person name="Hurhula B."/>
            <person name="Husby M.E."/>
            <person name="Kamat A."/>
            <person name="Kanga B."/>
            <person name="Kashin S."/>
            <person name="Khazanovich D."/>
            <person name="Kisner P."/>
            <person name="Lance K."/>
            <person name="Lara M."/>
            <person name="Lee W."/>
            <person name="Lennon N."/>
            <person name="Letendre F."/>
            <person name="LeVine R."/>
            <person name="Lipovsky A."/>
            <person name="Liu X."/>
            <person name="Liu J."/>
            <person name="Liu S."/>
            <person name="Lokyitsang T."/>
            <person name="Lokyitsang Y."/>
            <person name="Lubonja R."/>
            <person name="Lui A."/>
            <person name="MacDonald P."/>
            <person name="Magnisalis V."/>
            <person name="Maru K."/>
            <person name="Matthews C."/>
            <person name="McCusker W."/>
            <person name="McDonough S."/>
            <person name="Mehta T."/>
            <person name="Meldrim J."/>
            <person name="Meneus L."/>
            <person name="Mihai O."/>
            <person name="Mihalev A."/>
            <person name="Mihova T."/>
            <person name="Mittelman R."/>
            <person name="Mlenga V."/>
            <person name="Montmayeur A."/>
            <person name="Mulrain L."/>
            <person name="Navidi A."/>
            <person name="Naylor J."/>
            <person name="Negash T."/>
            <person name="Nguyen T."/>
            <person name="Nguyen N."/>
            <person name="Nicol R."/>
            <person name="Norbu C."/>
            <person name="Norbu N."/>
            <person name="Novod N."/>
            <person name="O'Neill B."/>
            <person name="Osman S."/>
            <person name="Markiewicz E."/>
            <person name="Oyono O.L."/>
            <person name="Patti C."/>
            <person name="Phunkhang P."/>
            <person name="Pierre F."/>
            <person name="Priest M."/>
            <person name="Raghuraman S."/>
            <person name="Rege F."/>
            <person name="Reyes R."/>
            <person name="Rise C."/>
            <person name="Rogov P."/>
            <person name="Ross K."/>
            <person name="Ryan E."/>
            <person name="Settipalli S."/>
            <person name="Shea T."/>
            <person name="Sherpa N."/>
            <person name="Shi L."/>
            <person name="Shih D."/>
            <person name="Sparrow T."/>
            <person name="Spaulding J."/>
            <person name="Stalker J."/>
            <person name="Stange-Thomann N."/>
            <person name="Stavropoulos S."/>
            <person name="Stone C."/>
            <person name="Strader C."/>
            <person name="Tesfaye S."/>
            <person name="Thomson T."/>
            <person name="Thoulutsang Y."/>
            <person name="Thoulutsang D."/>
            <person name="Topham K."/>
            <person name="Topping I."/>
            <person name="Tsamla T."/>
            <person name="Vassiliev H."/>
            <person name="Vo A."/>
            <person name="Wangchuk T."/>
            <person name="Wangdi T."/>
            <person name="Weiand M."/>
            <person name="Wilkinson J."/>
            <person name="Wilson A."/>
            <person name="Yadav S."/>
            <person name="Young G."/>
            <person name="Yu Q."/>
            <person name="Zembek L."/>
            <person name="Zhong D."/>
            <person name="Zimmer A."/>
            <person name="Zwirko Z."/>
            <person name="Jaffe D.B."/>
            <person name="Alvarez P."/>
            <person name="Brockman W."/>
            <person name="Butler J."/>
            <person name="Chin C."/>
            <person name="Gnerre S."/>
            <person name="Grabherr M."/>
            <person name="Kleber M."/>
            <person name="Mauceli E."/>
            <person name="MacCallum I."/>
        </authorList>
    </citation>
    <scope>NUCLEOTIDE SEQUENCE [LARGE SCALE GENOMIC DNA]</scope>
    <source>
        <strain evidence="3">MSH-3 / Tucson 14011-0111.49</strain>
    </source>
</reference>
<feature type="region of interest" description="Disordered" evidence="1">
    <location>
        <begin position="80"/>
        <end position="112"/>
    </location>
</feature>
<evidence type="ECO:0000313" key="2">
    <source>
        <dbReference type="EMBL" id="EDW35661.1"/>
    </source>
</evidence>
<dbReference type="AlphaFoldDB" id="B4GGP1"/>
<dbReference type="KEGG" id="dpe:6592791"/>
<dbReference type="OMA" id="RRCCPES"/>
<sequence length="402" mass="44900">MAPTPPKSNPSLPALVSKSPRAELSFTIQLLSGRAVVMVECPGYDTELFIPQIVKDRITLQNIMLNRRCCSESSLTTYPTVPPVSSGPPVRAPKRMISSTQPPPVARSTPTSLSVRRIRAANKTVELTPEPARSPAIPTSLSMRRIRAANKTVELTPEPARCQAIPFESEIQDVSLHVNQSYSNSSLESPPPLLPPEVLSITDAMMSVSSTPNFNLNASPPLTSSMRVKPPVRTYARRKTNNIGKAKTPPKWSPVQNKKQQLLSATRGPNPSMHIEVRRRNFLEDRHKTIEPYDLQNTISSPVVQKEIIQRQVTAKTKQQFDALKITAFDLLTTSAQGKIAEELVQQFQEACIDRRSSTVPNYIQLSGSPQLQLDHEVKNLLARQKRLDYVHKKPLKWMKRM</sequence>
<dbReference type="STRING" id="7234.B4GGP1"/>
<accession>B4GGP1</accession>
<protein>
    <submittedName>
        <fullName evidence="2">GL17384</fullName>
    </submittedName>
</protein>
<evidence type="ECO:0000256" key="1">
    <source>
        <dbReference type="SAM" id="MobiDB-lite"/>
    </source>
</evidence>
<evidence type="ECO:0000313" key="3">
    <source>
        <dbReference type="Proteomes" id="UP000008744"/>
    </source>
</evidence>
<dbReference type="EMBL" id="CH479183">
    <property type="protein sequence ID" value="EDW35661.1"/>
    <property type="molecule type" value="Genomic_DNA"/>
</dbReference>
<keyword evidence="3" id="KW-1185">Reference proteome</keyword>
<dbReference type="eggNOG" id="ENOG502TCK5">
    <property type="taxonomic scope" value="Eukaryota"/>
</dbReference>
<dbReference type="PhylomeDB" id="B4GGP1"/>
<dbReference type="HOGENOM" id="CLU_720176_0_0_1"/>